<evidence type="ECO:0000313" key="1">
    <source>
        <dbReference type="EMBL" id="MEQ2315894.1"/>
    </source>
</evidence>
<comment type="caution">
    <text evidence="1">The sequence shown here is derived from an EMBL/GenBank/DDBJ whole genome shotgun (WGS) entry which is preliminary data.</text>
</comment>
<proteinExistence type="predicted"/>
<accession>A0ABV1ABF3</accession>
<gene>
    <name evidence="1" type="ORF">AMECASPLE_027123</name>
</gene>
<sequence>MSLWWWCYSVDRCVWSKQNCLTLCEWYSDDPYYLNNIINIVIAPLHEQHKANFNFMDDNAPADRIIGERHWRLGTSNGLAYTFSRPDSHATAIDWLSGHLEACDSVPQNLLRAALQEEWDAMPQHTISRLVNSMRCC</sequence>
<evidence type="ECO:0000313" key="2">
    <source>
        <dbReference type="Proteomes" id="UP001469553"/>
    </source>
</evidence>
<dbReference type="EMBL" id="JAHRIP010087479">
    <property type="protein sequence ID" value="MEQ2315894.1"/>
    <property type="molecule type" value="Genomic_DNA"/>
</dbReference>
<protein>
    <submittedName>
        <fullName evidence="1">Uncharacterized protein</fullName>
    </submittedName>
</protein>
<organism evidence="1 2">
    <name type="scientific">Ameca splendens</name>
    <dbReference type="NCBI Taxonomy" id="208324"/>
    <lineage>
        <taxon>Eukaryota</taxon>
        <taxon>Metazoa</taxon>
        <taxon>Chordata</taxon>
        <taxon>Craniata</taxon>
        <taxon>Vertebrata</taxon>
        <taxon>Euteleostomi</taxon>
        <taxon>Actinopterygii</taxon>
        <taxon>Neopterygii</taxon>
        <taxon>Teleostei</taxon>
        <taxon>Neoteleostei</taxon>
        <taxon>Acanthomorphata</taxon>
        <taxon>Ovalentaria</taxon>
        <taxon>Atherinomorphae</taxon>
        <taxon>Cyprinodontiformes</taxon>
        <taxon>Goodeidae</taxon>
        <taxon>Ameca</taxon>
    </lineage>
</organism>
<name>A0ABV1ABF3_9TELE</name>
<keyword evidence="2" id="KW-1185">Reference proteome</keyword>
<dbReference type="Proteomes" id="UP001469553">
    <property type="component" value="Unassembled WGS sequence"/>
</dbReference>
<reference evidence="1 2" key="1">
    <citation type="submission" date="2021-06" db="EMBL/GenBank/DDBJ databases">
        <authorList>
            <person name="Palmer J.M."/>
        </authorList>
    </citation>
    <scope>NUCLEOTIDE SEQUENCE [LARGE SCALE GENOMIC DNA]</scope>
    <source>
        <strain evidence="1 2">AS_MEX2019</strain>
        <tissue evidence="1">Muscle</tissue>
    </source>
</reference>